<comment type="subcellular location">
    <subcellularLocation>
        <location evidence="10">Cytoplasm</location>
    </subcellularLocation>
</comment>
<protein>
    <recommendedName>
        <fullName evidence="3 10">Heme chaperone HemW</fullName>
    </recommendedName>
</protein>
<name>A0ABS0AK80_9GAMM</name>
<dbReference type="InterPro" id="IPR010723">
    <property type="entry name" value="HemN_C"/>
</dbReference>
<dbReference type="SFLD" id="SFLDF00562">
    <property type="entry name" value="HemN-like__clustered_with_heat"/>
    <property type="match status" value="1"/>
</dbReference>
<proteinExistence type="inferred from homology"/>
<dbReference type="EMBL" id="ARXR01000051">
    <property type="protein sequence ID" value="MBF5054537.1"/>
    <property type="molecule type" value="Genomic_DNA"/>
</dbReference>
<dbReference type="InterPro" id="IPR007197">
    <property type="entry name" value="rSAM"/>
</dbReference>
<comment type="function">
    <text evidence="10">Probably acts as a heme chaperone, transferring heme to an unknown acceptor. Binds one molecule of heme per monomer, possibly covalently. Binds 1 [4Fe-4S] cluster. The cluster is coordinated with 3 cysteines and an exchangeable S-adenosyl-L-methionine.</text>
</comment>
<keyword evidence="10" id="KW-0963">Cytoplasm</keyword>
<evidence type="ECO:0000313" key="13">
    <source>
        <dbReference type="Proteomes" id="UP000644441"/>
    </source>
</evidence>
<dbReference type="InterPro" id="IPR058240">
    <property type="entry name" value="rSAM_sf"/>
</dbReference>
<evidence type="ECO:0000256" key="1">
    <source>
        <dbReference type="ARBA" id="ARBA00001966"/>
    </source>
</evidence>
<dbReference type="NCBIfam" id="TIGR00539">
    <property type="entry name" value="hemN_rel"/>
    <property type="match status" value="1"/>
</dbReference>
<comment type="cofactor">
    <cofactor evidence="1">
        <name>[4Fe-4S] cluster</name>
        <dbReference type="ChEBI" id="CHEBI:49883"/>
    </cofactor>
</comment>
<evidence type="ECO:0000256" key="5">
    <source>
        <dbReference type="ARBA" id="ARBA00022691"/>
    </source>
</evidence>
<evidence type="ECO:0000256" key="6">
    <source>
        <dbReference type="ARBA" id="ARBA00022723"/>
    </source>
</evidence>
<organism evidence="12 13">
    <name type="scientific">Alloalcanivorax venustensis ISO4</name>
    <dbReference type="NCBI Taxonomy" id="1177184"/>
    <lineage>
        <taxon>Bacteria</taxon>
        <taxon>Pseudomonadati</taxon>
        <taxon>Pseudomonadota</taxon>
        <taxon>Gammaproteobacteria</taxon>
        <taxon>Oceanospirillales</taxon>
        <taxon>Alcanivoracaceae</taxon>
        <taxon>Alloalcanivorax</taxon>
    </lineage>
</organism>
<comment type="similarity">
    <text evidence="2">Belongs to the anaerobic coproporphyrinogen-III oxidase family. HemW subfamily.</text>
</comment>
<sequence>MLTAPPLTLYVHVPWCVRKCPYCDFNSHERQSELPERAYLDALLADLDQDLHWVRGRPLEAIFIGGGTPSLMSADFYAALFEGLRQRLSFSDGIEITLEANPGTLETGRFAGFRAAGINRLSIGVQSFNARHLQALGRIHGPEEALRAAADARDAGFDNFNLDLMHALPGQTPAQALDDLRQAIALEPTHLSWYELTIEPNTAFFRAPPEQPDGDSRADLEEQGLGLLAAQGFERYEVSAFARPGRRCRHNLNYWRFGDYLAIGAGAHGKVTTDRELLRFQKTRMPEHYLADPLNARRALTVIDEPLLEALLNGLRLVEGVPITMLSQRTGLEAETINAALASSRAQELLVADEQRAACTELGFRHLNTVLERLATQVG</sequence>
<keyword evidence="9 10" id="KW-0143">Chaperone</keyword>
<dbReference type="SMART" id="SM00729">
    <property type="entry name" value="Elp3"/>
    <property type="match status" value="1"/>
</dbReference>
<gene>
    <name evidence="12" type="ORF">ISO4_03139</name>
</gene>
<evidence type="ECO:0000256" key="7">
    <source>
        <dbReference type="ARBA" id="ARBA00023004"/>
    </source>
</evidence>
<dbReference type="Gene3D" id="3.20.20.70">
    <property type="entry name" value="Aldolase class I"/>
    <property type="match status" value="1"/>
</dbReference>
<evidence type="ECO:0000259" key="11">
    <source>
        <dbReference type="PROSITE" id="PS51918"/>
    </source>
</evidence>
<evidence type="ECO:0000256" key="10">
    <source>
        <dbReference type="RuleBase" id="RU364116"/>
    </source>
</evidence>
<dbReference type="Pfam" id="PF06969">
    <property type="entry name" value="HemN_C"/>
    <property type="match status" value="1"/>
</dbReference>
<dbReference type="InterPro" id="IPR034505">
    <property type="entry name" value="Coproporphyrinogen-III_oxidase"/>
</dbReference>
<keyword evidence="5 10" id="KW-0949">S-adenosyl-L-methionine</keyword>
<keyword evidence="10" id="KW-0004">4Fe-4S</keyword>
<dbReference type="RefSeq" id="WP_194856867.1">
    <property type="nucleotide sequence ID" value="NZ_ARXR01000051.1"/>
</dbReference>
<reference evidence="12 13" key="1">
    <citation type="submission" date="2012-09" db="EMBL/GenBank/DDBJ databases">
        <title>Genome Sequence of alkane-degrading Bacterium Alcanivorax venustensis ISO4.</title>
        <authorList>
            <person name="Lai Q."/>
            <person name="Shao Z."/>
        </authorList>
    </citation>
    <scope>NUCLEOTIDE SEQUENCE [LARGE SCALE GENOMIC DNA]</scope>
    <source>
        <strain evidence="12 13">ISO4</strain>
    </source>
</reference>
<keyword evidence="13" id="KW-1185">Reference proteome</keyword>
<dbReference type="CDD" id="cd01335">
    <property type="entry name" value="Radical_SAM"/>
    <property type="match status" value="1"/>
</dbReference>
<dbReference type="PROSITE" id="PS51918">
    <property type="entry name" value="RADICAL_SAM"/>
    <property type="match status" value="1"/>
</dbReference>
<evidence type="ECO:0000256" key="2">
    <source>
        <dbReference type="ARBA" id="ARBA00006100"/>
    </source>
</evidence>
<comment type="caution">
    <text evidence="12">The sequence shown here is derived from an EMBL/GenBank/DDBJ whole genome shotgun (WGS) entry which is preliminary data.</text>
</comment>
<dbReference type="Pfam" id="PF04055">
    <property type="entry name" value="Radical_SAM"/>
    <property type="match status" value="1"/>
</dbReference>
<keyword evidence="4 10" id="KW-0349">Heme</keyword>
<dbReference type="SFLD" id="SFLDG01082">
    <property type="entry name" value="B12-binding_domain_containing"/>
    <property type="match status" value="1"/>
</dbReference>
<keyword evidence="7 10" id="KW-0408">Iron</keyword>
<dbReference type="InterPro" id="IPR006638">
    <property type="entry name" value="Elp3/MiaA/NifB-like_rSAM"/>
</dbReference>
<dbReference type="SFLD" id="SFLDS00029">
    <property type="entry name" value="Radical_SAM"/>
    <property type="match status" value="1"/>
</dbReference>
<keyword evidence="8 10" id="KW-0411">Iron-sulfur</keyword>
<dbReference type="SUPFAM" id="SSF102114">
    <property type="entry name" value="Radical SAM enzymes"/>
    <property type="match status" value="1"/>
</dbReference>
<dbReference type="PANTHER" id="PTHR13932:SF5">
    <property type="entry name" value="RADICAL S-ADENOSYL METHIONINE DOMAIN-CONTAINING PROTEIN 1, MITOCHONDRIAL"/>
    <property type="match status" value="1"/>
</dbReference>
<dbReference type="Proteomes" id="UP000644441">
    <property type="component" value="Unassembled WGS sequence"/>
</dbReference>
<dbReference type="SFLD" id="SFLDF00288">
    <property type="entry name" value="HemN-like__clustered_with_nucl"/>
    <property type="match status" value="1"/>
</dbReference>
<dbReference type="PANTHER" id="PTHR13932">
    <property type="entry name" value="COPROPORPHYRINIGEN III OXIDASE"/>
    <property type="match status" value="1"/>
</dbReference>
<keyword evidence="6 10" id="KW-0479">Metal-binding</keyword>
<evidence type="ECO:0000256" key="8">
    <source>
        <dbReference type="ARBA" id="ARBA00023014"/>
    </source>
</evidence>
<evidence type="ECO:0000256" key="4">
    <source>
        <dbReference type="ARBA" id="ARBA00022617"/>
    </source>
</evidence>
<dbReference type="SFLD" id="SFLDG01065">
    <property type="entry name" value="anaerobic_coproporphyrinogen-I"/>
    <property type="match status" value="1"/>
</dbReference>
<evidence type="ECO:0000256" key="9">
    <source>
        <dbReference type="ARBA" id="ARBA00023186"/>
    </source>
</evidence>
<dbReference type="InterPro" id="IPR013785">
    <property type="entry name" value="Aldolase_TIM"/>
</dbReference>
<feature type="domain" description="Radical SAM core" evidence="11">
    <location>
        <begin position="1"/>
        <end position="237"/>
    </location>
</feature>
<evidence type="ECO:0000313" key="12">
    <source>
        <dbReference type="EMBL" id="MBF5054537.1"/>
    </source>
</evidence>
<accession>A0ABS0AK80</accession>
<evidence type="ECO:0000256" key="3">
    <source>
        <dbReference type="ARBA" id="ARBA00017228"/>
    </source>
</evidence>
<dbReference type="InterPro" id="IPR004559">
    <property type="entry name" value="HemW-like"/>
</dbReference>